<feature type="chain" id="PRO_5022979874" description="E2 ubiquitin-conjugating enzyme" evidence="6">
    <location>
        <begin position="16"/>
        <end position="968"/>
    </location>
</feature>
<evidence type="ECO:0000256" key="1">
    <source>
        <dbReference type="ARBA" id="ARBA00012486"/>
    </source>
</evidence>
<keyword evidence="5" id="KW-0067">ATP-binding</keyword>
<dbReference type="InterPro" id="IPR057733">
    <property type="entry name" value="UBE2O-like_SH3-B"/>
</dbReference>
<dbReference type="PANTHER" id="PTHR46116:SF15">
    <property type="entry name" value="(E3-INDEPENDENT) E2 UBIQUITIN-CONJUGATING ENZYME"/>
    <property type="match status" value="1"/>
</dbReference>
<evidence type="ECO:0000256" key="2">
    <source>
        <dbReference type="ARBA" id="ARBA00022679"/>
    </source>
</evidence>
<keyword evidence="4" id="KW-0833">Ubl conjugation pathway</keyword>
<dbReference type="CDD" id="cd23837">
    <property type="entry name" value="UBCc_UBE2O"/>
    <property type="match status" value="1"/>
</dbReference>
<evidence type="ECO:0000256" key="6">
    <source>
        <dbReference type="SAM" id="SignalP"/>
    </source>
</evidence>
<dbReference type="SUPFAM" id="SSF54495">
    <property type="entry name" value="UBC-like"/>
    <property type="match status" value="1"/>
</dbReference>
<feature type="domain" description="UBC core" evidence="7">
    <location>
        <begin position="719"/>
        <end position="879"/>
    </location>
</feature>
<reference evidence="8" key="1">
    <citation type="submission" date="2019-08" db="EMBL/GenBank/DDBJ databases">
        <title>Reference gene set and small RNA set construction with multiple tissues from Davidia involucrata Baill.</title>
        <authorList>
            <person name="Yang H."/>
            <person name="Zhou C."/>
            <person name="Li G."/>
            <person name="Wang J."/>
            <person name="Gao P."/>
            <person name="Wang M."/>
            <person name="Wang R."/>
            <person name="Zhao Y."/>
        </authorList>
    </citation>
    <scope>NUCLEOTIDE SEQUENCE</scope>
    <source>
        <tissue evidence="8">Mixed with DoveR01_LX</tissue>
    </source>
</reference>
<dbReference type="GO" id="GO:0061631">
    <property type="term" value="F:ubiquitin conjugating enzyme activity"/>
    <property type="evidence" value="ECO:0007669"/>
    <property type="project" value="UniProtKB-EC"/>
</dbReference>
<evidence type="ECO:0000259" key="7">
    <source>
        <dbReference type="PROSITE" id="PS50127"/>
    </source>
</evidence>
<protein>
    <recommendedName>
        <fullName evidence="1">E2 ubiquitin-conjugating enzyme</fullName>
        <ecNumber evidence="1">2.3.2.23</ecNumber>
    </recommendedName>
</protein>
<dbReference type="SMART" id="SM00212">
    <property type="entry name" value="UBCc"/>
    <property type="match status" value="1"/>
</dbReference>
<proteinExistence type="predicted"/>
<dbReference type="PROSITE" id="PS50127">
    <property type="entry name" value="UBC_2"/>
    <property type="match status" value="1"/>
</dbReference>
<dbReference type="InterPro" id="IPR016135">
    <property type="entry name" value="UBQ-conjugating_enzyme/RWD"/>
</dbReference>
<sequence length="968" mass="108777">MFYSLKLLLLYKVFCTCDNSWRLPRFLTASHSRKHNSDSFCQFVTGIRVMDLLLSDFDRFSESSSSEDQDDIEFIYGGQAHSILSSLEETIEKIDDFLLFERGFMHGDIVCSITDPSGQTGRVVNVEMFVDLENVRGNKIKGVNSKKLQKIHSISVGDYVVHGPWLGKVDKIVDCVTILFDDGSKCDFTTMGPEKLIPVSPNLLEDSQYPYYPGQRVQVELSSVSKSARWLCGTGKAKQDEGIVCAVEAGLVYVNWLGCALVSCERVPAPPCLQDSKNLTLLSCFTHVNWQVGDWCILPMADCKGVMEHIFFNASTCESIKGLKQSEKVLQRRKLSSNFQEIFVIVKTNTKVDVLWQDGSHSLGLDSQSLFPVNIVDAHDFWPEQFVLEKGTLDDPHVPSSQRWGVVRSVDAKEKIVKVKWKTYEVNQVSDLKEDRMEETVSAYELVEHPDYSYCLGDVVFRLEKSHLVDQVDGKIYKNHCFTKMEMDVEADLKGKNCCGDQNLFLNKSYLSCIGIIMSFKDGNVEVEWATGLTTKVAPYEIIRMDKLEGSSAFPVLEENVEQLNQEMIKHEHPLHQKGKDMLESSSYYLPRATVGFFTSIVASLFGSLGSTSLPGTSDRILEDASDSGTTNEEELESCNYCTEGPPNVVGDLQTLEEKNLELQVKDIRESKVLPFSSGSKNSEEFRQFDMVSGCLDHHFADGAGKGLTLSQATNVNRSWLKKVQQEWSILEKDLPETIYVRVYEERINLLRAAIIGAPGTPYHDGLFFFDIFLPPDYPKEPPLVHYNSGGLRINPNLYESGKVCLSLLNTWTGTSTEVWSPGSSTILQVLLSLQALVLNEKPYFNEAGYDMQIGIAEGERNSVSYNENAFLVSCKSMLYLLRKPPKHFEALVEEHFSQHSKNILLACKAYMEGAPVGCAFGYRRSEQESHQGSSTGYKIMLAKLFPKLVEAFSDKGIDCSEFIERGI</sequence>
<dbReference type="InterPro" id="IPR057734">
    <property type="entry name" value="UBE2O-like_SH3-C"/>
</dbReference>
<keyword evidence="6" id="KW-0732">Signal</keyword>
<evidence type="ECO:0000256" key="4">
    <source>
        <dbReference type="ARBA" id="ARBA00022786"/>
    </source>
</evidence>
<dbReference type="GO" id="GO:0005524">
    <property type="term" value="F:ATP binding"/>
    <property type="evidence" value="ECO:0007669"/>
    <property type="project" value="UniProtKB-KW"/>
</dbReference>
<evidence type="ECO:0000256" key="5">
    <source>
        <dbReference type="ARBA" id="ARBA00022840"/>
    </source>
</evidence>
<keyword evidence="2 8" id="KW-0808">Transferase</keyword>
<name>A0A5B6ZR98_DAVIN</name>
<dbReference type="Pfam" id="PF23046">
    <property type="entry name" value="tSH3-B_UBE2O"/>
    <property type="match status" value="1"/>
</dbReference>
<dbReference type="Gene3D" id="3.10.110.10">
    <property type="entry name" value="Ubiquitin Conjugating Enzyme"/>
    <property type="match status" value="1"/>
</dbReference>
<keyword evidence="8" id="KW-0012">Acyltransferase</keyword>
<evidence type="ECO:0000313" key="8">
    <source>
        <dbReference type="EMBL" id="MPA46514.1"/>
    </source>
</evidence>
<dbReference type="Pfam" id="PF00179">
    <property type="entry name" value="UQ_con"/>
    <property type="match status" value="1"/>
</dbReference>
<organism evidence="8">
    <name type="scientific">Davidia involucrata</name>
    <name type="common">Dove tree</name>
    <dbReference type="NCBI Taxonomy" id="16924"/>
    <lineage>
        <taxon>Eukaryota</taxon>
        <taxon>Viridiplantae</taxon>
        <taxon>Streptophyta</taxon>
        <taxon>Embryophyta</taxon>
        <taxon>Tracheophyta</taxon>
        <taxon>Spermatophyta</taxon>
        <taxon>Magnoliopsida</taxon>
        <taxon>eudicotyledons</taxon>
        <taxon>Gunneridae</taxon>
        <taxon>Pentapetalae</taxon>
        <taxon>asterids</taxon>
        <taxon>Cornales</taxon>
        <taxon>Nyssaceae</taxon>
        <taxon>Davidia</taxon>
    </lineage>
</organism>
<feature type="signal peptide" evidence="6">
    <location>
        <begin position="1"/>
        <end position="15"/>
    </location>
</feature>
<dbReference type="InterPro" id="IPR057735">
    <property type="entry name" value="UBE2O-like_tSH3-B"/>
</dbReference>
<gene>
    <name evidence="8" type="ORF">Din_015955</name>
</gene>
<dbReference type="EMBL" id="GHES01015955">
    <property type="protein sequence ID" value="MPA46514.1"/>
    <property type="molecule type" value="Transcribed_RNA"/>
</dbReference>
<dbReference type="EC" id="2.3.2.23" evidence="1"/>
<dbReference type="Pfam" id="PF23044">
    <property type="entry name" value="SH3-C_UBE2O"/>
    <property type="match status" value="1"/>
</dbReference>
<accession>A0A5B6ZR98</accession>
<dbReference type="PANTHER" id="PTHR46116">
    <property type="entry name" value="(E3-INDEPENDENT) E2 UBIQUITIN-CONJUGATING ENZYME"/>
    <property type="match status" value="1"/>
</dbReference>
<keyword evidence="3" id="KW-0547">Nucleotide-binding</keyword>
<dbReference type="FunFam" id="3.10.110.10:FF:000028">
    <property type="entry name" value="Probable ubiquitin-conjugating enzyme E2 23"/>
    <property type="match status" value="1"/>
</dbReference>
<dbReference type="InterPro" id="IPR000608">
    <property type="entry name" value="UBC"/>
</dbReference>
<dbReference type="AlphaFoldDB" id="A0A5B6ZR98"/>
<dbReference type="Pfam" id="PF23043">
    <property type="entry name" value="SH3-B_UBE2O"/>
    <property type="match status" value="1"/>
</dbReference>
<evidence type="ECO:0000256" key="3">
    <source>
        <dbReference type="ARBA" id="ARBA00022741"/>
    </source>
</evidence>